<comment type="caution">
    <text evidence="1">The sequence shown here is derived from an EMBL/GenBank/DDBJ whole genome shotgun (WGS) entry which is preliminary data.</text>
</comment>
<dbReference type="OrthoDB" id="925984at2"/>
<accession>A0A2M9BQT4</accession>
<dbReference type="EMBL" id="PGFA01000001">
    <property type="protein sequence ID" value="PJJ60316.1"/>
    <property type="molecule type" value="Genomic_DNA"/>
</dbReference>
<dbReference type="SUPFAM" id="SSF53756">
    <property type="entry name" value="UDP-Glycosyltransferase/glycogen phosphorylase"/>
    <property type="match status" value="1"/>
</dbReference>
<proteinExistence type="predicted"/>
<dbReference type="Pfam" id="PF13692">
    <property type="entry name" value="Glyco_trans_1_4"/>
    <property type="match status" value="1"/>
</dbReference>
<dbReference type="RefSeq" id="WP_100335969.1">
    <property type="nucleotide sequence ID" value="NZ_PGFA01000001.1"/>
</dbReference>
<name>A0A2M9BQT4_9BACT</name>
<keyword evidence="1" id="KW-0808">Transferase</keyword>
<organism evidence="1 2">
    <name type="scientific">Hymenobacter chitinivorans DSM 11115</name>
    <dbReference type="NCBI Taxonomy" id="1121954"/>
    <lineage>
        <taxon>Bacteria</taxon>
        <taxon>Pseudomonadati</taxon>
        <taxon>Bacteroidota</taxon>
        <taxon>Cytophagia</taxon>
        <taxon>Cytophagales</taxon>
        <taxon>Hymenobacteraceae</taxon>
        <taxon>Hymenobacter</taxon>
    </lineage>
</organism>
<dbReference type="GO" id="GO:0016740">
    <property type="term" value="F:transferase activity"/>
    <property type="evidence" value="ECO:0007669"/>
    <property type="project" value="UniProtKB-KW"/>
</dbReference>
<sequence>MQPTTFLLASVLKPLDDTRMYGKFARTLVARAGEQHTVHVAGRWAAAPVDAPGGVRFHCLLQGGRLSWQRLGAQGRYWRLLRQVQPDVVLVHAPELLPLTLLWHGLSPRKRQFLYDVRENYALNIRSQQVYPAWLRGLLARLVRGLETVAARRAAGLMLAERSYTEELPFAEPQRTVVLENKFAPGPGQTSYSSIRPLPPFGQELRLLYSGTISELNGVFEAVDFTLRLRQLWPAAHLTIIGFCQRPEQLQRLRAVIAANPGAVTLIGGDALVPHARVVAEIEQSHLGLLPYRPHPSTWRCVPTKLFEYLANGLPVLVPNNPLWADIVQRHQAGLVVSFDETKLPTGVVEALATSSFYPQGVPTEAFWPAEATKLWALLDTIR</sequence>
<reference evidence="1 2" key="1">
    <citation type="submission" date="2017-11" db="EMBL/GenBank/DDBJ databases">
        <title>Genomic Encyclopedia of Archaeal and Bacterial Type Strains, Phase II (KMG-II): From Individual Species to Whole Genera.</title>
        <authorList>
            <person name="Goeker M."/>
        </authorList>
    </citation>
    <scope>NUCLEOTIDE SEQUENCE [LARGE SCALE GENOMIC DNA]</scope>
    <source>
        <strain evidence="1 2">DSM 11115</strain>
    </source>
</reference>
<gene>
    <name evidence="1" type="ORF">CLV45_1741</name>
</gene>
<dbReference type="Proteomes" id="UP000228535">
    <property type="component" value="Unassembled WGS sequence"/>
</dbReference>
<protein>
    <submittedName>
        <fullName evidence="1">Glycosyltransferase involved in cell wall biosynthesis</fullName>
    </submittedName>
</protein>
<dbReference type="Gene3D" id="3.40.50.2000">
    <property type="entry name" value="Glycogen Phosphorylase B"/>
    <property type="match status" value="1"/>
</dbReference>
<keyword evidence="2" id="KW-1185">Reference proteome</keyword>
<dbReference type="AlphaFoldDB" id="A0A2M9BQT4"/>
<evidence type="ECO:0000313" key="2">
    <source>
        <dbReference type="Proteomes" id="UP000228535"/>
    </source>
</evidence>
<evidence type="ECO:0000313" key="1">
    <source>
        <dbReference type="EMBL" id="PJJ60316.1"/>
    </source>
</evidence>